<reference evidence="5 6" key="1">
    <citation type="submission" date="2017-05" db="EMBL/GenBank/DDBJ databases">
        <title>Vagococcus spp. assemblies.</title>
        <authorList>
            <person name="Gulvik C.A."/>
        </authorList>
    </citation>
    <scope>NUCLEOTIDE SEQUENCE [LARGE SCALE GENOMIC DNA]</scope>
    <source>
        <strain evidence="5 6">LMG 24798</strain>
    </source>
</reference>
<dbReference type="OrthoDB" id="158990at2"/>
<evidence type="ECO:0000256" key="1">
    <source>
        <dbReference type="ARBA" id="ARBA00023239"/>
    </source>
</evidence>
<comment type="caution">
    <text evidence="5">The sequence shown here is derived from an EMBL/GenBank/DDBJ whole genome shotgun (WGS) entry which is preliminary data.</text>
</comment>
<dbReference type="EMBL" id="NGKC01000003">
    <property type="protein sequence ID" value="RSU13291.1"/>
    <property type="molecule type" value="Genomic_DNA"/>
</dbReference>
<dbReference type="InterPro" id="IPR017939">
    <property type="entry name" value="G-Glutamylcylcotransferase"/>
</dbReference>
<dbReference type="Proteomes" id="UP000286773">
    <property type="component" value="Unassembled WGS sequence"/>
</dbReference>
<keyword evidence="6" id="KW-1185">Reference proteome</keyword>
<dbReference type="InterPro" id="IPR009288">
    <property type="entry name" value="AIG2-like_dom"/>
</dbReference>
<feature type="binding site" evidence="3">
    <location>
        <begin position="6"/>
        <end position="11"/>
    </location>
    <ligand>
        <name>substrate</name>
    </ligand>
</feature>
<gene>
    <name evidence="5" type="ORF">CBF27_03670</name>
</gene>
<keyword evidence="1" id="KW-0456">Lyase</keyword>
<dbReference type="InterPro" id="IPR036568">
    <property type="entry name" value="GGCT-like_sf"/>
</dbReference>
<dbReference type="Pfam" id="PF06094">
    <property type="entry name" value="GGACT"/>
    <property type="match status" value="1"/>
</dbReference>
<feature type="domain" description="Gamma-glutamylcyclotransferase AIG2-like" evidence="4">
    <location>
        <begin position="8"/>
        <end position="111"/>
    </location>
</feature>
<dbReference type="GO" id="GO:0003839">
    <property type="term" value="F:gamma-glutamylcyclotransferase activity"/>
    <property type="evidence" value="ECO:0007669"/>
    <property type="project" value="InterPro"/>
</dbReference>
<dbReference type="GO" id="GO:0016740">
    <property type="term" value="F:transferase activity"/>
    <property type="evidence" value="ECO:0007669"/>
    <property type="project" value="UniProtKB-KW"/>
</dbReference>
<dbReference type="InterPro" id="IPR013024">
    <property type="entry name" value="GGCT-like"/>
</dbReference>
<dbReference type="PANTHER" id="PTHR12935">
    <property type="entry name" value="GAMMA-GLUTAMYLCYCLOTRANSFERASE"/>
    <property type="match status" value="1"/>
</dbReference>
<accession>A0A430AZ08</accession>
<evidence type="ECO:0000259" key="4">
    <source>
        <dbReference type="Pfam" id="PF06094"/>
    </source>
</evidence>
<evidence type="ECO:0000256" key="2">
    <source>
        <dbReference type="PIRSR" id="PIRSR617939-1"/>
    </source>
</evidence>
<evidence type="ECO:0000313" key="5">
    <source>
        <dbReference type="EMBL" id="RSU13291.1"/>
    </source>
</evidence>
<dbReference type="CDD" id="cd06661">
    <property type="entry name" value="GGCT_like"/>
    <property type="match status" value="1"/>
</dbReference>
<dbReference type="SUPFAM" id="SSF110857">
    <property type="entry name" value="Gamma-glutamyl cyclotransferase-like"/>
    <property type="match status" value="1"/>
</dbReference>
<proteinExistence type="predicted"/>
<dbReference type="AlphaFoldDB" id="A0A430AZ08"/>
<dbReference type="RefSeq" id="WP_053963201.1">
    <property type="nucleotide sequence ID" value="NZ_NGKC01000003.1"/>
</dbReference>
<dbReference type="PANTHER" id="PTHR12935:SF0">
    <property type="entry name" value="GAMMA-GLUTAMYLCYCLOTRANSFERASE"/>
    <property type="match status" value="1"/>
</dbReference>
<feature type="active site" description="Proton acceptor" evidence="2">
    <location>
        <position position="78"/>
    </location>
</feature>
<sequence length="155" mass="17404">MDKKLYVAYGSNLNLPQMANRCPTAKLVGASELKGFKLLFRGGHGSAVATVEPSKDSKVPVLIWEITATDEKALDRYEGYPFLYRKENVKVKLNGRNVKAMAYIMNEGKALGQPSMYYYSVIYDGYKAQNFDIETLRTALEDSVERAGTTNDRED</sequence>
<feature type="binding site" evidence="3">
    <location>
        <position position="118"/>
    </location>
    <ligand>
        <name>substrate</name>
    </ligand>
</feature>
<protein>
    <submittedName>
        <fullName evidence="5">Gamma-glutamylcyclotransferase</fullName>
    </submittedName>
</protein>
<dbReference type="Gene3D" id="3.10.490.10">
    <property type="entry name" value="Gamma-glutamyl cyclotransferase-like"/>
    <property type="match status" value="1"/>
</dbReference>
<name>A0A430AZ08_9ENTE</name>
<organism evidence="5 6">
    <name type="scientific">Vagococcus acidifermentans</name>
    <dbReference type="NCBI Taxonomy" id="564710"/>
    <lineage>
        <taxon>Bacteria</taxon>
        <taxon>Bacillati</taxon>
        <taxon>Bacillota</taxon>
        <taxon>Bacilli</taxon>
        <taxon>Lactobacillales</taxon>
        <taxon>Enterococcaceae</taxon>
        <taxon>Vagococcus</taxon>
    </lineage>
</organism>
<evidence type="ECO:0000313" key="6">
    <source>
        <dbReference type="Proteomes" id="UP000286773"/>
    </source>
</evidence>
<keyword evidence="5" id="KW-0808">Transferase</keyword>
<evidence type="ECO:0000256" key="3">
    <source>
        <dbReference type="PIRSR" id="PIRSR617939-2"/>
    </source>
</evidence>